<accession>A0A060YVM9</accession>
<dbReference type="Proteomes" id="UP000193380">
    <property type="component" value="Unassembled WGS sequence"/>
</dbReference>
<dbReference type="Pfam" id="PF00094">
    <property type="entry name" value="VWD"/>
    <property type="match status" value="1"/>
</dbReference>
<evidence type="ECO:0000313" key="5">
    <source>
        <dbReference type="Proteomes" id="UP000193380"/>
    </source>
</evidence>
<dbReference type="GO" id="GO:0005615">
    <property type="term" value="C:extracellular space"/>
    <property type="evidence" value="ECO:0007669"/>
    <property type="project" value="TreeGrafter"/>
</dbReference>
<dbReference type="PaxDb" id="8022-A0A060YVM9"/>
<dbReference type="InterPro" id="IPR050780">
    <property type="entry name" value="Mucin_vWF_Thrombospondin_sf"/>
</dbReference>
<keyword evidence="1" id="KW-1015">Disulfide bond</keyword>
<sequence length="72" mass="8092">VTLPYYNGGVQLERNAVYTKLYSKVGLVVMWNGEDAVMVELDTEYTNRTCGLCGDFNGLPVHNEFVHNGEHL</sequence>
<evidence type="ECO:0000256" key="1">
    <source>
        <dbReference type="ARBA" id="ARBA00023157"/>
    </source>
</evidence>
<dbReference type="EMBL" id="FR922772">
    <property type="protein sequence ID" value="CDQ95796.1"/>
    <property type="molecule type" value="Genomic_DNA"/>
</dbReference>
<gene>
    <name evidence="4" type="ORF">GSONMT00043311001</name>
</gene>
<proteinExistence type="predicted"/>
<keyword evidence="2" id="KW-0325">Glycoprotein</keyword>
<reference evidence="4" key="1">
    <citation type="journal article" date="2014" name="Nat. Commun.">
        <title>The rainbow trout genome provides novel insights into evolution after whole-genome duplication in vertebrates.</title>
        <authorList>
            <person name="Berthelot C."/>
            <person name="Brunet F."/>
            <person name="Chalopin D."/>
            <person name="Juanchich A."/>
            <person name="Bernard M."/>
            <person name="Noel B."/>
            <person name="Bento P."/>
            <person name="Da Silva C."/>
            <person name="Labadie K."/>
            <person name="Alberti A."/>
            <person name="Aury J.M."/>
            <person name="Louis A."/>
            <person name="Dehais P."/>
            <person name="Bardou P."/>
            <person name="Montfort J."/>
            <person name="Klopp C."/>
            <person name="Cabau C."/>
            <person name="Gaspin C."/>
            <person name="Thorgaard G.H."/>
            <person name="Boussaha M."/>
            <person name="Quillet E."/>
            <person name="Guyomard R."/>
            <person name="Galiana D."/>
            <person name="Bobe J."/>
            <person name="Volff J.N."/>
            <person name="Genet C."/>
            <person name="Wincker P."/>
            <person name="Jaillon O."/>
            <person name="Roest Crollius H."/>
            <person name="Guiguen Y."/>
        </authorList>
    </citation>
    <scope>NUCLEOTIDE SEQUENCE [LARGE SCALE GENOMIC DNA]</scope>
</reference>
<dbReference type="PANTHER" id="PTHR11339">
    <property type="entry name" value="EXTRACELLULAR MATRIX GLYCOPROTEIN RELATED"/>
    <property type="match status" value="1"/>
</dbReference>
<evidence type="ECO:0000256" key="2">
    <source>
        <dbReference type="ARBA" id="ARBA00023180"/>
    </source>
</evidence>
<dbReference type="InterPro" id="IPR001846">
    <property type="entry name" value="VWF_type-D"/>
</dbReference>
<name>A0A060YVM9_ONCMY</name>
<feature type="non-terminal residue" evidence="4">
    <location>
        <position position="1"/>
    </location>
</feature>
<dbReference type="GO" id="GO:0031012">
    <property type="term" value="C:extracellular matrix"/>
    <property type="evidence" value="ECO:0007669"/>
    <property type="project" value="TreeGrafter"/>
</dbReference>
<dbReference type="AlphaFoldDB" id="A0A060YVM9"/>
<dbReference type="STRING" id="8022.A0A060YVM9"/>
<reference evidence="4" key="2">
    <citation type="submission" date="2014-03" db="EMBL/GenBank/DDBJ databases">
        <authorList>
            <person name="Genoscope - CEA"/>
        </authorList>
    </citation>
    <scope>NUCLEOTIDE SEQUENCE</scope>
</reference>
<evidence type="ECO:0000313" key="4">
    <source>
        <dbReference type="EMBL" id="CDQ95796.1"/>
    </source>
</evidence>
<evidence type="ECO:0000259" key="3">
    <source>
        <dbReference type="PROSITE" id="PS51233"/>
    </source>
</evidence>
<dbReference type="PANTHER" id="PTHR11339:SF371">
    <property type="entry name" value="MUCIN-2"/>
    <property type="match status" value="1"/>
</dbReference>
<feature type="domain" description="VWFD" evidence="3">
    <location>
        <begin position="1"/>
        <end position="72"/>
    </location>
</feature>
<protein>
    <recommendedName>
        <fullName evidence="3">VWFD domain-containing protein</fullName>
    </recommendedName>
</protein>
<organism evidence="4 5">
    <name type="scientific">Oncorhynchus mykiss</name>
    <name type="common">Rainbow trout</name>
    <name type="synonym">Salmo gairdneri</name>
    <dbReference type="NCBI Taxonomy" id="8022"/>
    <lineage>
        <taxon>Eukaryota</taxon>
        <taxon>Metazoa</taxon>
        <taxon>Chordata</taxon>
        <taxon>Craniata</taxon>
        <taxon>Vertebrata</taxon>
        <taxon>Euteleostomi</taxon>
        <taxon>Actinopterygii</taxon>
        <taxon>Neopterygii</taxon>
        <taxon>Teleostei</taxon>
        <taxon>Protacanthopterygii</taxon>
        <taxon>Salmoniformes</taxon>
        <taxon>Salmonidae</taxon>
        <taxon>Salmoninae</taxon>
        <taxon>Oncorhynchus</taxon>
    </lineage>
</organism>
<dbReference type="PROSITE" id="PS51233">
    <property type="entry name" value="VWFD"/>
    <property type="match status" value="1"/>
</dbReference>